<reference evidence="1 2" key="1">
    <citation type="submission" date="2011-09" db="EMBL/GenBank/DDBJ databases">
        <authorList>
            <consortium name="US DOE Joint Genome Institute (JGI-PGF)"/>
            <person name="Lucas S."/>
            <person name="Han J."/>
            <person name="Lapidus A."/>
            <person name="Cheng J.-F."/>
            <person name="Goodwin L."/>
            <person name="Pitluck S."/>
            <person name="Peters L."/>
            <person name="Land M.L."/>
            <person name="Hauser L."/>
            <person name="Orellana R."/>
            <person name="Lovley D."/>
            <person name="Woyke T.J."/>
        </authorList>
    </citation>
    <scope>NUCLEOTIDE SEQUENCE [LARGE SCALE GENOMIC DNA]</scope>
    <source>
        <strain evidence="1 2">2ac9</strain>
    </source>
</reference>
<evidence type="ECO:0000313" key="2">
    <source>
        <dbReference type="Proteomes" id="UP000005778"/>
    </source>
</evidence>
<name>I5B6U0_9BACT</name>
<keyword evidence="2" id="KW-1185">Reference proteome</keyword>
<dbReference type="AlphaFoldDB" id="I5B6U0"/>
<dbReference type="HOGENOM" id="CLU_131526_4_2_7"/>
<accession>I5B6U0</accession>
<dbReference type="PANTHER" id="PTHR38664:SF1">
    <property type="entry name" value="SLR0058 PROTEIN"/>
    <property type="match status" value="1"/>
</dbReference>
<dbReference type="Pfam" id="PF05597">
    <property type="entry name" value="Phasin"/>
    <property type="match status" value="1"/>
</dbReference>
<dbReference type="eggNOG" id="COG3937">
    <property type="taxonomic scope" value="Bacteria"/>
</dbReference>
<sequence>MLETLKNSLLTGVGMALRSKKEIETFAKEFAEQSEMNQKEAKDFLEECKKRYDEAKSSLDKKVEAVVESVLKRLDLPTRGDIDELNARIDELSKKIEKEA</sequence>
<gene>
    <name evidence="1" type="ORF">DespoDRAFT_03436</name>
</gene>
<dbReference type="RefSeq" id="WP_004075136.1">
    <property type="nucleotide sequence ID" value="NZ_CM001488.1"/>
</dbReference>
<evidence type="ECO:0000313" key="1">
    <source>
        <dbReference type="EMBL" id="EIM65203.1"/>
    </source>
</evidence>
<protein>
    <recommendedName>
        <fullName evidence="3">Poly(Hydroxyalkanoate) granule-associated protein</fullName>
    </recommendedName>
</protein>
<dbReference type="PANTHER" id="PTHR38664">
    <property type="entry name" value="SLR0058 PROTEIN"/>
    <property type="match status" value="1"/>
</dbReference>
<reference evidence="1 2" key="2">
    <citation type="submission" date="2012-02" db="EMBL/GenBank/DDBJ databases">
        <title>Improved High-Quality Draft sequence of Desulfobacter postgatei 2ac9.</title>
        <authorList>
            <consortium name="US DOE Joint Genome Institute"/>
            <person name="Lucas S."/>
            <person name="Han J."/>
            <person name="Lapidus A."/>
            <person name="Cheng J.-F."/>
            <person name="Goodwin L."/>
            <person name="Pitluck S."/>
            <person name="Peters L."/>
            <person name="Ovchinnikova G."/>
            <person name="Held B."/>
            <person name="Detter J.C."/>
            <person name="Han C."/>
            <person name="Tapia R."/>
            <person name="Land M."/>
            <person name="Hauser L."/>
            <person name="Kyrpides N."/>
            <person name="Ivanova N."/>
            <person name="Pagani I."/>
            <person name="Orellana R."/>
            <person name="Lovley D."/>
            <person name="Woyke T."/>
        </authorList>
    </citation>
    <scope>NUCLEOTIDE SEQUENCE [LARGE SCALE GENOMIC DNA]</scope>
    <source>
        <strain evidence="1 2">2ac9</strain>
    </source>
</reference>
<dbReference type="Proteomes" id="UP000005778">
    <property type="component" value="Chromosome"/>
</dbReference>
<evidence type="ECO:0008006" key="3">
    <source>
        <dbReference type="Google" id="ProtNLM"/>
    </source>
</evidence>
<dbReference type="InterPro" id="IPR008769">
    <property type="entry name" value="PhaF_PhaI"/>
</dbReference>
<proteinExistence type="predicted"/>
<dbReference type="OrthoDB" id="198919at2"/>
<dbReference type="EMBL" id="CM001488">
    <property type="protein sequence ID" value="EIM65203.1"/>
    <property type="molecule type" value="Genomic_DNA"/>
</dbReference>
<organism evidence="1 2">
    <name type="scientific">Desulfobacter postgatei 2ac9</name>
    <dbReference type="NCBI Taxonomy" id="879212"/>
    <lineage>
        <taxon>Bacteria</taxon>
        <taxon>Pseudomonadati</taxon>
        <taxon>Thermodesulfobacteriota</taxon>
        <taxon>Desulfobacteria</taxon>
        <taxon>Desulfobacterales</taxon>
        <taxon>Desulfobacteraceae</taxon>
        <taxon>Desulfobacter</taxon>
    </lineage>
</organism>
<dbReference type="STRING" id="879212.DespoDRAFT_03436"/>